<evidence type="ECO:0000256" key="1">
    <source>
        <dbReference type="ARBA" id="ARBA00004651"/>
    </source>
</evidence>
<evidence type="ECO:0000256" key="6">
    <source>
        <dbReference type="ARBA" id="ARBA00022989"/>
    </source>
</evidence>
<dbReference type="GO" id="GO:0005886">
    <property type="term" value="C:plasma membrane"/>
    <property type="evidence" value="ECO:0007669"/>
    <property type="project" value="UniProtKB-SubCell"/>
</dbReference>
<feature type="domain" description="MotA/TolQ/ExbB proton channel" evidence="10">
    <location>
        <begin position="72"/>
        <end position="192"/>
    </location>
</feature>
<accession>A0A951PK23</accession>
<comment type="subcellular location">
    <subcellularLocation>
        <location evidence="1">Cell membrane</location>
        <topology evidence="1">Multi-pass membrane protein</topology>
    </subcellularLocation>
    <subcellularLocation>
        <location evidence="8">Membrane</location>
        <topology evidence="8">Multi-pass membrane protein</topology>
    </subcellularLocation>
</comment>
<evidence type="ECO:0000256" key="7">
    <source>
        <dbReference type="ARBA" id="ARBA00023136"/>
    </source>
</evidence>
<dbReference type="EMBL" id="JAHHIF010000009">
    <property type="protein sequence ID" value="MBW4544579.1"/>
    <property type="molecule type" value="Genomic_DNA"/>
</dbReference>
<keyword evidence="3" id="KW-1003">Cell membrane</keyword>
<evidence type="ECO:0000256" key="2">
    <source>
        <dbReference type="ARBA" id="ARBA00022448"/>
    </source>
</evidence>
<keyword evidence="5 8" id="KW-0653">Protein transport</keyword>
<evidence type="ECO:0000256" key="5">
    <source>
        <dbReference type="ARBA" id="ARBA00022927"/>
    </source>
</evidence>
<evidence type="ECO:0000313" key="11">
    <source>
        <dbReference type="EMBL" id="MBW4544579.1"/>
    </source>
</evidence>
<dbReference type="Proteomes" id="UP000753908">
    <property type="component" value="Unassembled WGS sequence"/>
</dbReference>
<proteinExistence type="inferred from homology"/>
<protein>
    <submittedName>
        <fullName evidence="11">MotA/TolQ/ExbB proton channel family protein</fullName>
    </submittedName>
</protein>
<evidence type="ECO:0000256" key="4">
    <source>
        <dbReference type="ARBA" id="ARBA00022692"/>
    </source>
</evidence>
<dbReference type="InterPro" id="IPR050790">
    <property type="entry name" value="ExbB/TolQ_transport"/>
</dbReference>
<feature type="transmembrane region" description="Helical" evidence="9">
    <location>
        <begin position="154"/>
        <end position="178"/>
    </location>
</feature>
<evidence type="ECO:0000256" key="8">
    <source>
        <dbReference type="RuleBase" id="RU004057"/>
    </source>
</evidence>
<dbReference type="AlphaFoldDB" id="A0A951PK23"/>
<evidence type="ECO:0000256" key="9">
    <source>
        <dbReference type="SAM" id="Phobius"/>
    </source>
</evidence>
<reference evidence="11" key="2">
    <citation type="journal article" date="2022" name="Microbiol. Resour. Announc.">
        <title>Metagenome Sequencing to Explore Phylogenomics of Terrestrial Cyanobacteria.</title>
        <authorList>
            <person name="Ward R.D."/>
            <person name="Stajich J.E."/>
            <person name="Johansen J.R."/>
            <person name="Huntemann M."/>
            <person name="Clum A."/>
            <person name="Foster B."/>
            <person name="Foster B."/>
            <person name="Roux S."/>
            <person name="Palaniappan K."/>
            <person name="Varghese N."/>
            <person name="Mukherjee S."/>
            <person name="Reddy T.B.K."/>
            <person name="Daum C."/>
            <person name="Copeland A."/>
            <person name="Chen I.A."/>
            <person name="Ivanova N.N."/>
            <person name="Kyrpides N.C."/>
            <person name="Shapiro N."/>
            <person name="Eloe-Fadrosh E.A."/>
            <person name="Pietrasiak N."/>
        </authorList>
    </citation>
    <scope>NUCLEOTIDE SEQUENCE</scope>
    <source>
        <strain evidence="11">CPER-KK1</strain>
    </source>
</reference>
<dbReference type="GO" id="GO:0017038">
    <property type="term" value="P:protein import"/>
    <property type="evidence" value="ECO:0007669"/>
    <property type="project" value="TreeGrafter"/>
</dbReference>
<feature type="transmembrane region" description="Helical" evidence="9">
    <location>
        <begin position="14"/>
        <end position="35"/>
    </location>
</feature>
<name>A0A951PK23_9CYAN</name>
<evidence type="ECO:0000313" key="12">
    <source>
        <dbReference type="Proteomes" id="UP000753908"/>
    </source>
</evidence>
<keyword evidence="2 8" id="KW-0813">Transport</keyword>
<keyword evidence="7 9" id="KW-0472">Membrane</keyword>
<dbReference type="PANTHER" id="PTHR30625">
    <property type="entry name" value="PROTEIN TOLQ"/>
    <property type="match status" value="1"/>
</dbReference>
<dbReference type="InterPro" id="IPR002898">
    <property type="entry name" value="MotA_ExbB_proton_chnl"/>
</dbReference>
<evidence type="ECO:0000256" key="3">
    <source>
        <dbReference type="ARBA" id="ARBA00022475"/>
    </source>
</evidence>
<keyword evidence="4 9" id="KW-0812">Transmembrane</keyword>
<feature type="transmembrane region" description="Helical" evidence="9">
    <location>
        <begin position="112"/>
        <end position="134"/>
    </location>
</feature>
<dbReference type="Pfam" id="PF01618">
    <property type="entry name" value="MotA_ExbB"/>
    <property type="match status" value="1"/>
</dbReference>
<dbReference type="PROSITE" id="PS51257">
    <property type="entry name" value="PROKAR_LIPOPROTEIN"/>
    <property type="match status" value="1"/>
</dbReference>
<comment type="similarity">
    <text evidence="8">Belongs to the exbB/tolQ family.</text>
</comment>
<evidence type="ECO:0000259" key="10">
    <source>
        <dbReference type="Pfam" id="PF01618"/>
    </source>
</evidence>
<keyword evidence="6 9" id="KW-1133">Transmembrane helix</keyword>
<dbReference type="PANTHER" id="PTHR30625:SF15">
    <property type="entry name" value="BIOPOLYMER TRANSPORT PROTEIN EXBB"/>
    <property type="match status" value="1"/>
</dbReference>
<comment type="caution">
    <text evidence="11">The sequence shown here is derived from an EMBL/GenBank/DDBJ whole genome shotgun (WGS) entry which is preliminary data.</text>
</comment>
<organism evidence="11 12">
    <name type="scientific">Symplocastrum torsivum CPER-KK1</name>
    <dbReference type="NCBI Taxonomy" id="450513"/>
    <lineage>
        <taxon>Bacteria</taxon>
        <taxon>Bacillati</taxon>
        <taxon>Cyanobacteriota</taxon>
        <taxon>Cyanophyceae</taxon>
        <taxon>Oscillatoriophycideae</taxon>
        <taxon>Oscillatoriales</taxon>
        <taxon>Microcoleaceae</taxon>
        <taxon>Symplocastrum</taxon>
    </lineage>
</organism>
<gene>
    <name evidence="11" type="ORF">KME25_09060</name>
</gene>
<sequence>MSRFIDLIVAGGPVMIPIVGLSVATFACALERGWFWFQLLRQEDRIVHDVLAAARVDLDKAAAIASQAQALPIGRYLLAPLKLKNPTPETFHLALEAAGDKEFVRMHKGDKLLESVVGLAPLLGLLGTVTGLIVTFNNLNIGGDGASESTTKAAAGIGEALITTAAGMIVAIIALSFFRIFVTLQSQQIDYFSEVGSELELIYRQTWYEPSFPNKSSSISDQLSSEY</sequence>
<reference evidence="11" key="1">
    <citation type="submission" date="2021-05" db="EMBL/GenBank/DDBJ databases">
        <authorList>
            <person name="Pietrasiak N."/>
            <person name="Ward R."/>
            <person name="Stajich J.E."/>
            <person name="Kurbessoian T."/>
        </authorList>
    </citation>
    <scope>NUCLEOTIDE SEQUENCE</scope>
    <source>
        <strain evidence="11">CPER-KK1</strain>
    </source>
</reference>